<dbReference type="InterPro" id="IPR045107">
    <property type="entry name" value="SAC3/GANP/THP3"/>
</dbReference>
<keyword evidence="3" id="KW-1185">Reference proteome</keyword>
<dbReference type="GO" id="GO:0005634">
    <property type="term" value="C:nucleus"/>
    <property type="evidence" value="ECO:0007669"/>
    <property type="project" value="TreeGrafter"/>
</dbReference>
<dbReference type="KEGG" id="cvr:CHLNCDRAFT_140195"/>
<organism evidence="3">
    <name type="scientific">Chlorella variabilis</name>
    <name type="common">Green alga</name>
    <dbReference type="NCBI Taxonomy" id="554065"/>
    <lineage>
        <taxon>Eukaryota</taxon>
        <taxon>Viridiplantae</taxon>
        <taxon>Chlorophyta</taxon>
        <taxon>core chlorophytes</taxon>
        <taxon>Trebouxiophyceae</taxon>
        <taxon>Chlorellales</taxon>
        <taxon>Chlorellaceae</taxon>
        <taxon>Chlorella clade</taxon>
        <taxon>Chlorella</taxon>
    </lineage>
</organism>
<dbReference type="EMBL" id="GL433863">
    <property type="protein sequence ID" value="EFN51508.1"/>
    <property type="molecule type" value="Genomic_DNA"/>
</dbReference>
<dbReference type="PANTHER" id="PTHR12436:SF4">
    <property type="entry name" value="LEUKOCYTE RECEPTOR CLUSTER MEMBER 8"/>
    <property type="match status" value="1"/>
</dbReference>
<protein>
    <submittedName>
        <fullName evidence="2">Uncharacterized protein</fullName>
    </submittedName>
</protein>
<evidence type="ECO:0000256" key="1">
    <source>
        <dbReference type="SAM" id="MobiDB-lite"/>
    </source>
</evidence>
<dbReference type="OrthoDB" id="199574at2759"/>
<name>E1ZRR5_CHLVA</name>
<accession>E1ZRR5</accession>
<dbReference type="InParanoid" id="E1ZRR5"/>
<proteinExistence type="predicted"/>
<evidence type="ECO:0000313" key="3">
    <source>
        <dbReference type="Proteomes" id="UP000008141"/>
    </source>
</evidence>
<dbReference type="Gene3D" id="1.25.40.990">
    <property type="match status" value="1"/>
</dbReference>
<reference evidence="2 3" key="1">
    <citation type="journal article" date="2010" name="Plant Cell">
        <title>The Chlorella variabilis NC64A genome reveals adaptation to photosymbiosis, coevolution with viruses, and cryptic sex.</title>
        <authorList>
            <person name="Blanc G."/>
            <person name="Duncan G."/>
            <person name="Agarkova I."/>
            <person name="Borodovsky M."/>
            <person name="Gurnon J."/>
            <person name="Kuo A."/>
            <person name="Lindquist E."/>
            <person name="Lucas S."/>
            <person name="Pangilinan J."/>
            <person name="Polle J."/>
            <person name="Salamov A."/>
            <person name="Terry A."/>
            <person name="Yamada T."/>
            <person name="Dunigan D.D."/>
            <person name="Grigoriev I.V."/>
            <person name="Claverie J.M."/>
            <person name="Van Etten J.L."/>
        </authorList>
    </citation>
    <scope>NUCLEOTIDE SEQUENCE [LARGE SCALE GENOMIC DNA]</scope>
    <source>
        <strain evidence="2 3">NC64A</strain>
    </source>
</reference>
<feature type="compositionally biased region" description="Low complexity" evidence="1">
    <location>
        <begin position="11"/>
        <end position="25"/>
    </location>
</feature>
<dbReference type="Proteomes" id="UP000008141">
    <property type="component" value="Unassembled WGS sequence"/>
</dbReference>
<dbReference type="GeneID" id="17350898"/>
<feature type="region of interest" description="Disordered" evidence="1">
    <location>
        <begin position="1"/>
        <end position="44"/>
    </location>
</feature>
<dbReference type="PANTHER" id="PTHR12436">
    <property type="entry name" value="80 KDA MCM3-ASSOCIATED PROTEIN"/>
    <property type="match status" value="1"/>
</dbReference>
<dbReference type="eggNOG" id="KOG1861">
    <property type="taxonomic scope" value="Eukaryota"/>
</dbReference>
<gene>
    <name evidence="2" type="ORF">CHLNCDRAFT_140195</name>
</gene>
<dbReference type="AlphaFoldDB" id="E1ZRR5"/>
<feature type="compositionally biased region" description="Pro residues" evidence="1">
    <location>
        <begin position="30"/>
        <end position="44"/>
    </location>
</feature>
<sequence>MAYNPDGALHWAQQQQQWQAYGQQQFSTQPGPPSQPAAQPPLPPAEYTYSGWYGQWPQQQQHGGYAGYPAAQQQQHGRRTFTIRPQLPKPKATESASSLMLAFNQAAAKLNSSMAPAAAAPAYMRVQAGTANAPQQGAVAPQQWPPALKAYVERAFKACDLRQRPKLQDVLKNVIGSAQASEHEHWSYVERQRRKRRAGRFADARGSGKPGGGSAWKPEERRLQLLAMLEEGEDEDVDWDALAIKGTCQELEKSYFRLTSAPDPATVRQGKRVPEPVLRLALDRLVALLRTKKVNYFYALDQFKGMRQDCTVQHIRNELVVQVYEAHARAALEYGDSAEFNQCQAQLRVLYNEGVHGSRSEFLSYRRQRNHVWPMHLQFEQHLQQQTIPASSAFTTSLQD</sequence>
<dbReference type="STRING" id="554065.E1ZRR5"/>
<evidence type="ECO:0000313" key="2">
    <source>
        <dbReference type="EMBL" id="EFN51508.1"/>
    </source>
</evidence>
<dbReference type="RefSeq" id="XP_005843610.1">
    <property type="nucleotide sequence ID" value="XM_005843548.1"/>
</dbReference>